<dbReference type="AlphaFoldDB" id="A0A8H6TYZ2"/>
<comment type="caution">
    <text evidence="1">The sequence shown here is derived from an EMBL/GenBank/DDBJ whole genome shotgun (WGS) entry which is preliminary data.</text>
</comment>
<protein>
    <submittedName>
        <fullName evidence="1">Uncharacterized protein</fullName>
    </submittedName>
</protein>
<dbReference type="OrthoDB" id="3269455at2759"/>
<reference evidence="1" key="1">
    <citation type="submission" date="2020-05" db="EMBL/GenBank/DDBJ databases">
        <title>Mycena genomes resolve the evolution of fungal bioluminescence.</title>
        <authorList>
            <person name="Tsai I.J."/>
        </authorList>
    </citation>
    <scope>NUCLEOTIDE SEQUENCE</scope>
    <source>
        <strain evidence="1">160909Yilan</strain>
    </source>
</reference>
<dbReference type="EMBL" id="JACAZH010000107">
    <property type="protein sequence ID" value="KAF7325372.1"/>
    <property type="molecule type" value="Genomic_DNA"/>
</dbReference>
<name>A0A8H6TYZ2_9AGAR</name>
<gene>
    <name evidence="1" type="ORF">MSAN_02514500</name>
</gene>
<evidence type="ECO:0000313" key="1">
    <source>
        <dbReference type="EMBL" id="KAF7325372.1"/>
    </source>
</evidence>
<accession>A0A8H6TYZ2</accession>
<evidence type="ECO:0000313" key="2">
    <source>
        <dbReference type="Proteomes" id="UP000623467"/>
    </source>
</evidence>
<dbReference type="Proteomes" id="UP000623467">
    <property type="component" value="Unassembled WGS sequence"/>
</dbReference>
<sequence>MTPGIYKVFLNTPWRNTRKLRALATYRLQLSSMSAQLVTPLLSPALAISALHRGGSSRPRLGDRREPSRRPCFGSYDSTFLAAVQSQVMALSYQDTSTCLKIALNVFGFVTSACLGLLLSTLLQQHMAVVQAQINAIDDPSAQLREIVDVLEPTDVRAVLRHSLRDFPELFRRVHAKVKARAALLAK</sequence>
<keyword evidence="2" id="KW-1185">Reference proteome</keyword>
<organism evidence="1 2">
    <name type="scientific">Mycena sanguinolenta</name>
    <dbReference type="NCBI Taxonomy" id="230812"/>
    <lineage>
        <taxon>Eukaryota</taxon>
        <taxon>Fungi</taxon>
        <taxon>Dikarya</taxon>
        <taxon>Basidiomycota</taxon>
        <taxon>Agaricomycotina</taxon>
        <taxon>Agaricomycetes</taxon>
        <taxon>Agaricomycetidae</taxon>
        <taxon>Agaricales</taxon>
        <taxon>Marasmiineae</taxon>
        <taxon>Mycenaceae</taxon>
        <taxon>Mycena</taxon>
    </lineage>
</organism>
<proteinExistence type="predicted"/>